<gene>
    <name evidence="2" type="ORF">Pka01_40230</name>
</gene>
<evidence type="ECO:0000313" key="2">
    <source>
        <dbReference type="EMBL" id="GIG80896.1"/>
    </source>
</evidence>
<accession>A0A8J3PTS5</accession>
<feature type="chain" id="PRO_5035179873" description="WxL domain-containing protein" evidence="1">
    <location>
        <begin position="44"/>
        <end position="189"/>
    </location>
</feature>
<dbReference type="AlphaFoldDB" id="A0A8J3PTS5"/>
<evidence type="ECO:0000313" key="3">
    <source>
        <dbReference type="Proteomes" id="UP000630097"/>
    </source>
</evidence>
<dbReference type="EMBL" id="BONV01000017">
    <property type="protein sequence ID" value="GIG80896.1"/>
    <property type="molecule type" value="Genomic_DNA"/>
</dbReference>
<name>A0A8J3PTS5_9ACTN</name>
<dbReference type="Proteomes" id="UP000630097">
    <property type="component" value="Unassembled WGS sequence"/>
</dbReference>
<reference evidence="2 3" key="1">
    <citation type="submission" date="2021-01" db="EMBL/GenBank/DDBJ databases">
        <title>Whole genome shotgun sequence of Planotetraspora kaengkrachanensis NBRC 104272.</title>
        <authorList>
            <person name="Komaki H."/>
            <person name="Tamura T."/>
        </authorList>
    </citation>
    <scope>NUCLEOTIDE SEQUENCE [LARGE SCALE GENOMIC DNA]</scope>
    <source>
        <strain evidence="2 3">NBRC 104272</strain>
    </source>
</reference>
<evidence type="ECO:0000256" key="1">
    <source>
        <dbReference type="SAM" id="SignalP"/>
    </source>
</evidence>
<proteinExistence type="predicted"/>
<keyword evidence="3" id="KW-1185">Reference proteome</keyword>
<keyword evidence="1" id="KW-0732">Signal</keyword>
<sequence>MISDERNNHSSTVTGMNMRLKQLALIAGSTLALATLTGRSAEAADTTVTFTVTSGALTITAATGPVSLGSTAAGNSISGPLGTVRVTDARGGTPTSDWTARVSSTSFIGPSDTIAAAAAVYTPGAGTLLVGTGTLTPGAPGSLGAQRIAMTYTGGTGNSDATWDPTLSIAVPLSVGLGTYTGTVTHSVA</sequence>
<protein>
    <recommendedName>
        <fullName evidence="4">WxL domain-containing protein</fullName>
    </recommendedName>
</protein>
<comment type="caution">
    <text evidence="2">The sequence shown here is derived from an EMBL/GenBank/DDBJ whole genome shotgun (WGS) entry which is preliminary data.</text>
</comment>
<organism evidence="2 3">
    <name type="scientific">Planotetraspora kaengkrachanensis</name>
    <dbReference type="NCBI Taxonomy" id="575193"/>
    <lineage>
        <taxon>Bacteria</taxon>
        <taxon>Bacillati</taxon>
        <taxon>Actinomycetota</taxon>
        <taxon>Actinomycetes</taxon>
        <taxon>Streptosporangiales</taxon>
        <taxon>Streptosporangiaceae</taxon>
        <taxon>Planotetraspora</taxon>
    </lineage>
</organism>
<evidence type="ECO:0008006" key="4">
    <source>
        <dbReference type="Google" id="ProtNLM"/>
    </source>
</evidence>
<dbReference type="RefSeq" id="WP_203884285.1">
    <property type="nucleotide sequence ID" value="NZ_BAABHH010000025.1"/>
</dbReference>
<feature type="signal peptide" evidence="1">
    <location>
        <begin position="1"/>
        <end position="43"/>
    </location>
</feature>